<reference evidence="1" key="1">
    <citation type="submission" date="2022-11" db="UniProtKB">
        <authorList>
            <consortium name="EnsemblMetazoa"/>
        </authorList>
    </citation>
    <scope>IDENTIFICATION</scope>
</reference>
<dbReference type="GeneID" id="119740789"/>
<dbReference type="InterPro" id="IPR032710">
    <property type="entry name" value="NTF2-like_dom_sf"/>
</dbReference>
<dbReference type="AlphaFoldDB" id="A0A914B7J5"/>
<proteinExistence type="predicted"/>
<dbReference type="OrthoDB" id="5970825at2759"/>
<evidence type="ECO:0000313" key="1">
    <source>
        <dbReference type="EnsemblMetazoa" id="XP_038072143.1"/>
    </source>
</evidence>
<dbReference type="SUPFAM" id="SSF54427">
    <property type="entry name" value="NTF2-like"/>
    <property type="match status" value="1"/>
</dbReference>
<evidence type="ECO:0008006" key="3">
    <source>
        <dbReference type="Google" id="ProtNLM"/>
    </source>
</evidence>
<sequence>MEGAKAAIEAKKAEWKRHFEENNLKAIGEIYAVDCKLLPHGKPTVHGRHDIPDGLKELRMKGTTSLSWETDELGPMTGNGDVIFELGNYKFLKSDGSSVTEGKYVHLRKAQTFQKHYSFIHHLRHRTFLYSAME</sequence>
<dbReference type="Proteomes" id="UP000887568">
    <property type="component" value="Unplaced"/>
</dbReference>
<dbReference type="EnsemblMetazoa" id="XM_038216215.1">
    <property type="protein sequence ID" value="XP_038072143.1"/>
    <property type="gene ID" value="LOC119740789"/>
</dbReference>
<name>A0A914B7J5_PATMI</name>
<dbReference type="Gene3D" id="3.10.450.50">
    <property type="match status" value="1"/>
</dbReference>
<protein>
    <recommendedName>
        <fullName evidence="3">DUF4440 domain-containing protein</fullName>
    </recommendedName>
</protein>
<accession>A0A914B7J5</accession>
<organism evidence="1 2">
    <name type="scientific">Patiria miniata</name>
    <name type="common">Bat star</name>
    <name type="synonym">Asterina miniata</name>
    <dbReference type="NCBI Taxonomy" id="46514"/>
    <lineage>
        <taxon>Eukaryota</taxon>
        <taxon>Metazoa</taxon>
        <taxon>Echinodermata</taxon>
        <taxon>Eleutherozoa</taxon>
        <taxon>Asterozoa</taxon>
        <taxon>Asteroidea</taxon>
        <taxon>Valvatacea</taxon>
        <taxon>Valvatida</taxon>
        <taxon>Asterinidae</taxon>
        <taxon>Patiria</taxon>
    </lineage>
</organism>
<evidence type="ECO:0000313" key="2">
    <source>
        <dbReference type="Proteomes" id="UP000887568"/>
    </source>
</evidence>
<keyword evidence="2" id="KW-1185">Reference proteome</keyword>
<dbReference type="RefSeq" id="XP_038072143.1">
    <property type="nucleotide sequence ID" value="XM_038216215.1"/>
</dbReference>